<feature type="compositionally biased region" description="Polar residues" evidence="2">
    <location>
        <begin position="53"/>
        <end position="62"/>
    </location>
</feature>
<feature type="region of interest" description="Disordered" evidence="2">
    <location>
        <begin position="1"/>
        <end position="97"/>
    </location>
</feature>
<accession>D8LMX2</accession>
<feature type="region of interest" description="Disordered" evidence="2">
    <location>
        <begin position="295"/>
        <end position="519"/>
    </location>
</feature>
<feature type="region of interest" description="Disordered" evidence="2">
    <location>
        <begin position="154"/>
        <end position="177"/>
    </location>
</feature>
<feature type="region of interest" description="Disordered" evidence="2">
    <location>
        <begin position="670"/>
        <end position="703"/>
    </location>
</feature>
<proteinExistence type="predicted"/>
<keyword evidence="4" id="KW-1185">Reference proteome</keyword>
<feature type="compositionally biased region" description="Basic residues" evidence="2">
    <location>
        <begin position="582"/>
        <end position="592"/>
    </location>
</feature>
<organism evidence="3 4">
    <name type="scientific">Ectocarpus siliculosus</name>
    <name type="common">Brown alga</name>
    <name type="synonym">Conferva siliculosa</name>
    <dbReference type="NCBI Taxonomy" id="2880"/>
    <lineage>
        <taxon>Eukaryota</taxon>
        <taxon>Sar</taxon>
        <taxon>Stramenopiles</taxon>
        <taxon>Ochrophyta</taxon>
        <taxon>PX clade</taxon>
        <taxon>Phaeophyceae</taxon>
        <taxon>Ectocarpales</taxon>
        <taxon>Ectocarpaceae</taxon>
        <taxon>Ectocarpus</taxon>
    </lineage>
</organism>
<dbReference type="STRING" id="2880.D8LMX2"/>
<dbReference type="eggNOG" id="ENOG502QTF4">
    <property type="taxonomic scope" value="Eukaryota"/>
</dbReference>
<feature type="compositionally biased region" description="Basic and acidic residues" evidence="2">
    <location>
        <begin position="370"/>
        <end position="389"/>
    </location>
</feature>
<feature type="region of interest" description="Disordered" evidence="2">
    <location>
        <begin position="1730"/>
        <end position="1767"/>
    </location>
</feature>
<dbReference type="InParanoid" id="D8LMX2"/>
<feature type="region of interest" description="Disordered" evidence="2">
    <location>
        <begin position="2236"/>
        <end position="2277"/>
    </location>
</feature>
<evidence type="ECO:0000256" key="1">
    <source>
        <dbReference type="SAM" id="Coils"/>
    </source>
</evidence>
<dbReference type="OMA" id="HEINEFR"/>
<feature type="compositionally biased region" description="Basic and acidic residues" evidence="2">
    <location>
        <begin position="833"/>
        <end position="857"/>
    </location>
</feature>
<dbReference type="OrthoDB" id="192232at2759"/>
<evidence type="ECO:0000256" key="2">
    <source>
        <dbReference type="SAM" id="MobiDB-lite"/>
    </source>
</evidence>
<reference evidence="3 4" key="1">
    <citation type="journal article" date="2010" name="Nature">
        <title>The Ectocarpus genome and the independent evolution of multicellularity in brown algae.</title>
        <authorList>
            <person name="Cock J.M."/>
            <person name="Sterck L."/>
            <person name="Rouze P."/>
            <person name="Scornet D."/>
            <person name="Allen A.E."/>
            <person name="Amoutzias G."/>
            <person name="Anthouard V."/>
            <person name="Artiguenave F."/>
            <person name="Aury J.M."/>
            <person name="Badger J.H."/>
            <person name="Beszteri B."/>
            <person name="Billiau K."/>
            <person name="Bonnet E."/>
            <person name="Bothwell J.H."/>
            <person name="Bowler C."/>
            <person name="Boyen C."/>
            <person name="Brownlee C."/>
            <person name="Carrano C.J."/>
            <person name="Charrier B."/>
            <person name="Cho G.Y."/>
            <person name="Coelho S.M."/>
            <person name="Collen J."/>
            <person name="Corre E."/>
            <person name="Da Silva C."/>
            <person name="Delage L."/>
            <person name="Delaroque N."/>
            <person name="Dittami S.M."/>
            <person name="Doulbeau S."/>
            <person name="Elias M."/>
            <person name="Farnham G."/>
            <person name="Gachon C.M."/>
            <person name="Gschloessl B."/>
            <person name="Heesch S."/>
            <person name="Jabbari K."/>
            <person name="Jubin C."/>
            <person name="Kawai H."/>
            <person name="Kimura K."/>
            <person name="Kloareg B."/>
            <person name="Kupper F.C."/>
            <person name="Lang D."/>
            <person name="Le Bail A."/>
            <person name="Leblanc C."/>
            <person name="Lerouge P."/>
            <person name="Lohr M."/>
            <person name="Lopez P.J."/>
            <person name="Martens C."/>
            <person name="Maumus F."/>
            <person name="Michel G."/>
            <person name="Miranda-Saavedra D."/>
            <person name="Morales J."/>
            <person name="Moreau H."/>
            <person name="Motomura T."/>
            <person name="Nagasato C."/>
            <person name="Napoli C.A."/>
            <person name="Nelson D.R."/>
            <person name="Nyvall-Collen P."/>
            <person name="Peters A.F."/>
            <person name="Pommier C."/>
            <person name="Potin P."/>
            <person name="Poulain J."/>
            <person name="Quesneville H."/>
            <person name="Read B."/>
            <person name="Rensing S.A."/>
            <person name="Ritter A."/>
            <person name="Rousvoal S."/>
            <person name="Samanta M."/>
            <person name="Samson G."/>
            <person name="Schroeder D.C."/>
            <person name="Segurens B."/>
            <person name="Strittmatter M."/>
            <person name="Tonon T."/>
            <person name="Tregear J.W."/>
            <person name="Valentin K."/>
            <person name="von Dassow P."/>
            <person name="Yamagishi T."/>
            <person name="Van de Peer Y."/>
            <person name="Wincker P."/>
        </authorList>
    </citation>
    <scope>NUCLEOTIDE SEQUENCE [LARGE SCALE GENOMIC DNA]</scope>
    <source>
        <strain evidence="4">Ec32 / CCAP1310/4</strain>
    </source>
</reference>
<feature type="region of interest" description="Disordered" evidence="2">
    <location>
        <begin position="562"/>
        <end position="603"/>
    </location>
</feature>
<keyword evidence="1" id="KW-0175">Coiled coil</keyword>
<feature type="compositionally biased region" description="Gly residues" evidence="2">
    <location>
        <begin position="757"/>
        <end position="776"/>
    </location>
</feature>
<feature type="compositionally biased region" description="Low complexity" evidence="2">
    <location>
        <begin position="295"/>
        <end position="308"/>
    </location>
</feature>
<evidence type="ECO:0000313" key="3">
    <source>
        <dbReference type="EMBL" id="CBN74773.1"/>
    </source>
</evidence>
<feature type="compositionally biased region" description="Basic and acidic residues" evidence="2">
    <location>
        <begin position="802"/>
        <end position="819"/>
    </location>
</feature>
<gene>
    <name evidence="3" type="ORF">Esi_0041_0136</name>
</gene>
<feature type="compositionally biased region" description="Low complexity" evidence="2">
    <location>
        <begin position="1749"/>
        <end position="1758"/>
    </location>
</feature>
<feature type="region of interest" description="Disordered" evidence="2">
    <location>
        <begin position="1670"/>
        <end position="1716"/>
    </location>
</feature>
<feature type="compositionally biased region" description="Low complexity" evidence="2">
    <location>
        <begin position="337"/>
        <end position="352"/>
    </location>
</feature>
<feature type="compositionally biased region" description="Basic and acidic residues" evidence="2">
    <location>
        <begin position="2246"/>
        <end position="2258"/>
    </location>
</feature>
<feature type="coiled-coil region" evidence="1">
    <location>
        <begin position="1876"/>
        <end position="1910"/>
    </location>
</feature>
<evidence type="ECO:0000313" key="4">
    <source>
        <dbReference type="Proteomes" id="UP000002630"/>
    </source>
</evidence>
<feature type="compositionally biased region" description="Basic and acidic residues" evidence="2">
    <location>
        <begin position="886"/>
        <end position="900"/>
    </location>
</feature>
<dbReference type="EMBL" id="FN648608">
    <property type="protein sequence ID" value="CBN74773.1"/>
    <property type="molecule type" value="Genomic_DNA"/>
</dbReference>
<feature type="compositionally biased region" description="Polar residues" evidence="2">
    <location>
        <begin position="21"/>
        <end position="42"/>
    </location>
</feature>
<sequence>MPPLLGNTPVVPQIAAPLDGSGSTPLGSARRQPTSARSNGQSIAEDVSVRKQLANNEGSSMTGELPAIPSTMLGPRSASGDHNSRSKGEEGEGERAPIIEKKRGVYVANVHSSALRGLCCWRERPVDRRGSASHGRDSPRWQLVEARYKGNLASEEHRGDGSDAGNAKAVFEGSSSPASFDELSKARFKMTARSVLLARAVESFLWGEEPLHIGADDRKPGSGVKGGSGTNCSLSQRWREYDQQVQLSLASANPQAYYDEVTVCGNCMEICRKLDSIRASGFPDPAGAALAGGATTAGATWSSGDASSLSGEPALRPRSEPLPECIAATTGNERRPGTAATGREAGAATMTADNSRPGPPGEAVDPDGNTNHEGRDAVVMERDTRRDDGLEGSQTVRPNENAESSGTSLGESMPKRSGGEVPMSAGPKSEKDIDITAEGNEEAGLVRAPRTARSGNEKASPVRLEKRNTAKATMERMSSVYGEGTIAGGRNHAKSGGSNKSKKGTSRKTGGGGGAVGGELPNVATIARFAIERERLAREMGVDELGGPASLGVVNVGVTAAAHGHRQKKGNLNDEVGGIGSKRVKNHQQRRGRGGDVDGSNGVGDYRIGEKTVNPLPAASGALAGEKIAGETLLDRLESVAEARSIESAGGVHGGGSRAEEYIKHDDWRHNDEEESSLFSDPARKNGQRAARGEAAWDPVPPPLAAELSTTESAFLERSRRHVRLDGGGAAATGLRGGDDSLFGNHFEAGFRNESGGVDGSGSSGGGRGDGGGGGHVATIAALRDRLASVEGENAALRARARRAEEERAAEAARGDRASKKLAQARTEFSRAMSEKDEDGRRRELALEERHSRELAKKSQTSAEEMMVAVSGSGEESEGLGAGQGGDRKAVAPGAMERKSSKSLIARLDQAFRDMAEQQRRFAQTKRNLLAEKTMEVAAAEAKGRRELQEARTLAAAMEDKASSLQEHVSEAAKKISTFKAMEEEQRKRRQSAEEDTEKIRKEISVLRQTVQASQSVDVADESGGRRDAQSTLAAVTATSEARIRTLNNKVDFLKAQLASEQTLKAEVEAALALSRKSVFEAKDESRKQAAASDKAREAAVEEAVSRVNRQVEESMSETYRVQSKVQTLQDQLSDALGDLSMARRREEALKAEVAVMATKLEDRGTELAKAQSRADDLAEARAADTESSADRAAREAVVRRLDNERQYLKSQLQTEITCKDELREALAKATRQLGDIKVDWADEQASRTDEFQQELQAKTKAMSDLNAEKVAMEAELVAITRQVGLLKEGYSKARDNLRAEQSALETARTANRRLREEVKACTEELAAIKTQQEEDARRHSQSLVAAKTALDEADEAKRRQAVEQQMQLRGQLLKTGEVQRRLMELQNELAVRERAAERLLAAERLGQGLTRWCTNRRASAFYRIVSGVTMVAAESDVRERTRRALREAGEGARRAQKAAVEDARRAVMVKAEDELAEAERVFAEERDRLLEEAEAAAAVSATQVQTIEELRALETGTRRELEKARAEVKENSKRYRETSERAAQEAKLRAKERVEAAISRTKEACEEANAKAKEKSDEKWRGVLREELKKAEDEAAAVAAAASRDHDALLEETQQAFRMERERLREEAERLASAATEAERQRGLTLCAEAKAAGAAEAGAAFALTREQDLAEAERKREEALEEAAGRAKEAEALARSAQREAKRRSEAEAAEERGRLERALAKARERAVELEGGKWKRASEEAEARAAAEQAAAYERGTADRGRQAEVEALQLQDAAEKALEEVKQGARTTIEEMAARHSEELEAERKRVSDEEAVAREAALKAAGEEFSQQQTKAVANARAAATAEARARAERERGLAVEAAKERERLATEKVQDELRSSKTEWAAERRRLKEQITLLEEAEQKAKDNLLRAMANSSQATQKARARWEESQKSAMEKAAAEAVEEREKALEDARRAFNREKKRALLESQDAFTAQAEAMAERIRKQANVSLQKAEGLYAESQQEKDLLTAELEKCRNTLEECESSLVHSEADLKEQSVTHSVATWRMAVASINLRVVNEKAAKQLRDEAAQREAEAESMFEAQKETLYTVVDELMDMAFDSRRRFASMQETLVNHKRELEEQRLLLQREFRELEGQAKNAEKEAHAHSRQSAIGPDGMIIPARARKKRRLDEELEGLLEAMEAKRKALVAVDGKLGGLAESRAEKEEEMKGLERTLVQVLVEQQKKLLSLLSETGEQAEQLQEIDERTRSARDEAKRRKAQAKRQQQERGGGVAG</sequence>
<name>D8LMX2_ECTSI</name>
<protein>
    <submittedName>
        <fullName evidence="3">Plectin isoform 1</fullName>
    </submittedName>
</protein>
<dbReference type="EMBL" id="FN649740">
    <property type="protein sequence ID" value="CBN74773.1"/>
    <property type="molecule type" value="Genomic_DNA"/>
</dbReference>
<dbReference type="Proteomes" id="UP000002630">
    <property type="component" value="Linkage Group LG15"/>
</dbReference>
<feature type="region of interest" description="Disordered" evidence="2">
    <location>
        <begin position="753"/>
        <end position="777"/>
    </location>
</feature>
<feature type="coiled-coil region" evidence="1">
    <location>
        <begin position="1934"/>
        <end position="2027"/>
    </location>
</feature>
<feature type="coiled-coil region" evidence="1">
    <location>
        <begin position="908"/>
        <end position="1010"/>
    </location>
</feature>
<feature type="region of interest" description="Disordered" evidence="2">
    <location>
        <begin position="798"/>
        <end position="901"/>
    </location>
</feature>
<feature type="compositionally biased region" description="Basic and acidic residues" evidence="2">
    <location>
        <begin position="1730"/>
        <end position="1748"/>
    </location>
</feature>
<feature type="coiled-coil region" evidence="1">
    <location>
        <begin position="1220"/>
        <end position="1332"/>
    </location>
</feature>
<feature type="compositionally biased region" description="Polar residues" evidence="2">
    <location>
        <begin position="392"/>
        <end position="410"/>
    </location>
</feature>
<feature type="compositionally biased region" description="Basic and acidic residues" evidence="2">
    <location>
        <begin position="82"/>
        <end position="97"/>
    </location>
</feature>